<dbReference type="Proteomes" id="UP000001883">
    <property type="component" value="Chromosome"/>
</dbReference>
<evidence type="ECO:0000313" key="2">
    <source>
        <dbReference type="EMBL" id="BAI64118.1"/>
    </source>
</evidence>
<evidence type="ECO:0000256" key="1">
    <source>
        <dbReference type="SAM" id="MobiDB-lite"/>
    </source>
</evidence>
<dbReference type="InterPro" id="IPR025584">
    <property type="entry name" value="Cthe_2159"/>
</dbReference>
<dbReference type="HOGENOM" id="CLU_021406_1_1_11"/>
<reference evidence="2 3" key="3">
    <citation type="journal article" date="2010" name="Sequencing">
        <title>Complete Genome Sequence of Rothia mucilaginosa DY-18: A Clinical Isolate with Dense Meshwork-Like Structures from a Persistent Apical Periodontitis Lesion.</title>
        <authorList>
            <person name="Yamane K."/>
            <person name="Nambu T."/>
            <person name="Yamanaka T."/>
            <person name="Mashimo C."/>
            <person name="Sugimori C."/>
            <person name="Leung K.-P."/>
            <person name="Fukushima H."/>
        </authorList>
    </citation>
    <scope>NUCLEOTIDE SEQUENCE [LARGE SCALE GENOMIC DNA]</scope>
    <source>
        <strain evidence="2 3">DY-18</strain>
    </source>
</reference>
<reference evidence="2 3" key="2">
    <citation type="journal article" date="2010" name="J Osaka Dent Univ">
        <title>Isolation and identification of Rothia mucilaginosa from persistent apical periodontitis lesions.</title>
        <authorList>
            <person name="Yamane K."/>
            <person name="Yoshida M."/>
            <person name="Fujihira T."/>
            <person name="Baba T."/>
            <person name="Tsuji N."/>
            <person name="Hayashi H."/>
            <person name="Sugimori C."/>
            <person name="Yamanaka T."/>
            <person name="Mashimo C."/>
            <person name="Nambu T."/>
            <person name="Kawai H."/>
            <person name="Fukushima H."/>
        </authorList>
    </citation>
    <scope>NUCLEOTIDE SEQUENCE [LARGE SCALE GENOMIC DNA]</scope>
    <source>
        <strain evidence="2 3">DY-18</strain>
    </source>
</reference>
<evidence type="ECO:0000313" key="3">
    <source>
        <dbReference type="Proteomes" id="UP000001883"/>
    </source>
</evidence>
<feature type="compositionally biased region" description="Gly residues" evidence="1">
    <location>
        <begin position="410"/>
        <end position="420"/>
    </location>
</feature>
<accession>D2NR42</accession>
<keyword evidence="3" id="KW-1185">Reference proteome</keyword>
<dbReference type="eggNOG" id="ENOG502Z8AD">
    <property type="taxonomic scope" value="Bacteria"/>
</dbReference>
<dbReference type="AlphaFoldDB" id="D2NR42"/>
<dbReference type="KEGG" id="rmu:RMDY18_02860"/>
<feature type="compositionally biased region" description="Low complexity" evidence="1">
    <location>
        <begin position="348"/>
        <end position="394"/>
    </location>
</feature>
<name>D2NR42_ROTMD</name>
<gene>
    <name evidence="2" type="ordered locus">RMDY18_02860</name>
</gene>
<protein>
    <recommendedName>
        <fullName evidence="4">Carbohydrate-binding domain-containing protein</fullName>
    </recommendedName>
</protein>
<feature type="region of interest" description="Disordered" evidence="1">
    <location>
        <begin position="348"/>
        <end position="420"/>
    </location>
</feature>
<evidence type="ECO:0008006" key="4">
    <source>
        <dbReference type="Google" id="ProtNLM"/>
    </source>
</evidence>
<dbReference type="STRING" id="680646.RMDY18_02860"/>
<feature type="region of interest" description="Disordered" evidence="1">
    <location>
        <begin position="1"/>
        <end position="20"/>
    </location>
</feature>
<sequence>MALALREWSPKHKGKPVKKSNMIKSATSITLLAALALTGCSATSASNASASSAISTSASSTSGTTSKVADSFSTDVKSGAKLAEDTHYSAKDLTWDSSSEVTIDLSNPTATDGVTVSDGVITITKAGNYKLTGTYEGQIRVEAADSDMVRLILNNATITNSTGAAINVVEADEVVIYTASGTTNTVSDGSSYSDTASGSPDAAIYSKSDLTLAGEGTLKVEGKYEEGIHTSDGLVIASGTLEVNAANTGIKGKDYVDILDGTITVTATKDGIKATNDTDGNRGWARLSGGTVNISAGDDGFKAERVLEISGGTLNITQANEGIEAQYINILDGTVNVTSSDDGINASYSTTTTTDSTSTESASTSTTQTTQTTQGTQGNQNSAPQAPSGSAGQAPAGGGQAPSGTMGQPPAGGGAGGGMGGGGGTFEVVDATINISGGTVTVNANGDGIDSNGTATLSGGTLIVNGPFTGGNASLDTNGDLLLNGTTVTAANSGDMFEAPSTNSTSGYVKISNVSNLSAGTTVQVTDSSGNVVANYKVTNSNTALILVSSSKITKGESYTVYTTTDSVDASSTTLASNATSLGSFTAS</sequence>
<organism evidence="2 3">
    <name type="scientific">Rothia mucilaginosa (strain DY-18)</name>
    <name type="common">Stomatococcus mucilaginosus</name>
    <dbReference type="NCBI Taxonomy" id="680646"/>
    <lineage>
        <taxon>Bacteria</taxon>
        <taxon>Bacillati</taxon>
        <taxon>Actinomycetota</taxon>
        <taxon>Actinomycetes</taxon>
        <taxon>Micrococcales</taxon>
        <taxon>Micrococcaceae</taxon>
        <taxon>Rothia</taxon>
    </lineage>
</organism>
<dbReference type="Pfam" id="PF14262">
    <property type="entry name" value="Cthe_2159"/>
    <property type="match status" value="1"/>
</dbReference>
<reference evidence="3" key="1">
    <citation type="submission" date="2009-07" db="EMBL/GenBank/DDBJ databases">
        <title>Complete genome sequence of Rothia mucilaginosa DJ.</title>
        <authorList>
            <person name="Yamane K."/>
            <person name="Nambu T."/>
            <person name="Mashimo C."/>
            <person name="Sugimori C."/>
            <person name="Yamanaka T."/>
            <person name="Leung K."/>
            <person name="Fukushima H."/>
        </authorList>
    </citation>
    <scope>NUCLEOTIDE SEQUENCE [LARGE SCALE GENOMIC DNA]</scope>
    <source>
        <strain evidence="3">DY-18</strain>
    </source>
</reference>
<proteinExistence type="predicted"/>
<dbReference type="EMBL" id="AP011540">
    <property type="protein sequence ID" value="BAI64118.1"/>
    <property type="molecule type" value="Genomic_DNA"/>
</dbReference>